<dbReference type="Proteomes" id="UP000198615">
    <property type="component" value="Unassembled WGS sequence"/>
</dbReference>
<dbReference type="GO" id="GO:0009435">
    <property type="term" value="P:NAD+ biosynthetic process"/>
    <property type="evidence" value="ECO:0007669"/>
    <property type="project" value="UniProtKB-UniRule"/>
</dbReference>
<keyword evidence="1 4" id="KW-0662">Pyridine nucleotide biosynthesis</keyword>
<dbReference type="InterPro" id="IPR010111">
    <property type="entry name" value="Kynureninase"/>
</dbReference>
<evidence type="ECO:0000256" key="2">
    <source>
        <dbReference type="ARBA" id="ARBA00022801"/>
    </source>
</evidence>
<comment type="catalytic activity">
    <reaction evidence="4 6">
        <text>L-kynurenine + H2O = anthranilate + L-alanine + H(+)</text>
        <dbReference type="Rhea" id="RHEA:16813"/>
        <dbReference type="ChEBI" id="CHEBI:15377"/>
        <dbReference type="ChEBI" id="CHEBI:15378"/>
        <dbReference type="ChEBI" id="CHEBI:16567"/>
        <dbReference type="ChEBI" id="CHEBI:57959"/>
        <dbReference type="ChEBI" id="CHEBI:57972"/>
        <dbReference type="EC" id="3.7.1.3"/>
    </reaction>
</comment>
<dbReference type="Gene3D" id="3.40.640.10">
    <property type="entry name" value="Type I PLP-dependent aspartate aminotransferase-like (Major domain)"/>
    <property type="match status" value="1"/>
</dbReference>
<dbReference type="GO" id="GO:0030170">
    <property type="term" value="F:pyridoxal phosphate binding"/>
    <property type="evidence" value="ECO:0007669"/>
    <property type="project" value="UniProtKB-UniRule"/>
</dbReference>
<evidence type="ECO:0000256" key="4">
    <source>
        <dbReference type="HAMAP-Rule" id="MF_01970"/>
    </source>
</evidence>
<feature type="binding site" evidence="4">
    <location>
        <position position="253"/>
    </location>
    <ligand>
        <name>pyridoxal 5'-phosphate</name>
        <dbReference type="ChEBI" id="CHEBI:597326"/>
    </ligand>
</feature>
<accession>A0A8G2BM75</accession>
<feature type="binding site" evidence="4">
    <location>
        <position position="201"/>
    </location>
    <ligand>
        <name>pyridoxal 5'-phosphate</name>
        <dbReference type="ChEBI" id="CHEBI:597326"/>
    </ligand>
</feature>
<sequence length="418" mass="45423">MTRVTLDTVRALDSDDPLAGFRERFVLPDGVIYLDGNSLGALPKAVPERVSAMLHEEWGRHLIGGWLKDGWMEKPLVLGDRLARLVGAAAGEVAVVDTTSINVFKLLSAALAMRPERTVILSNAENFPTDLYMAQGLIRQLGAGHELRLVPETEIEDAIDDTVAVVMLTETNFKTGAVFDMGAVTRAAHAAGALTLWDLAHSAGAFPVDLNGTAADFAVGCSYKYLNAGPGGPAWMFVARRHQEAAHQPLTGWLGHDRPFNFDLEYRPADGIRRHVCSSPGVLGLVAFEAALDLMLEADMTAIRAKSVALGDLFIQLVEQECDDAGFRLISPRAAGLTPPWIRGSQVSFAHPDGYGIVQALIARGVVGDFRDPDVMRFGFAPLYQRYEDVWHAIARLRAVLDGGEHLAEVYRERASVT</sequence>
<dbReference type="OrthoDB" id="9812626at2"/>
<comment type="caution">
    <text evidence="7">The sequence shown here is derived from an EMBL/GenBank/DDBJ whole genome shotgun (WGS) entry which is preliminary data.</text>
</comment>
<dbReference type="InterPro" id="IPR015421">
    <property type="entry name" value="PyrdxlP-dep_Trfase_major"/>
</dbReference>
<feature type="binding site" evidence="4">
    <location>
        <begin position="127"/>
        <end position="130"/>
    </location>
    <ligand>
        <name>pyridoxal 5'-phosphate</name>
        <dbReference type="ChEBI" id="CHEBI:597326"/>
    </ligand>
</feature>
<comment type="similarity">
    <text evidence="4 6">Belongs to the kynureninase family.</text>
</comment>
<organism evidence="7 8">
    <name type="scientific">Thalassobaculum litoreum DSM 18839</name>
    <dbReference type="NCBI Taxonomy" id="1123362"/>
    <lineage>
        <taxon>Bacteria</taxon>
        <taxon>Pseudomonadati</taxon>
        <taxon>Pseudomonadota</taxon>
        <taxon>Alphaproteobacteria</taxon>
        <taxon>Rhodospirillales</taxon>
        <taxon>Thalassobaculaceae</taxon>
        <taxon>Thalassobaculum</taxon>
    </lineage>
</organism>
<dbReference type="Gene3D" id="3.90.1150.10">
    <property type="entry name" value="Aspartate Aminotransferase, domain 1"/>
    <property type="match status" value="1"/>
</dbReference>
<evidence type="ECO:0000256" key="1">
    <source>
        <dbReference type="ARBA" id="ARBA00022642"/>
    </source>
</evidence>
<reference evidence="7 8" key="1">
    <citation type="submission" date="2016-10" db="EMBL/GenBank/DDBJ databases">
        <authorList>
            <person name="Varghese N."/>
            <person name="Submissions S."/>
        </authorList>
    </citation>
    <scope>NUCLEOTIDE SEQUENCE [LARGE SCALE GENOMIC DNA]</scope>
    <source>
        <strain evidence="7 8">DSM 18839</strain>
    </source>
</reference>
<feature type="binding site" evidence="4">
    <location>
        <position position="169"/>
    </location>
    <ligand>
        <name>pyridoxal 5'-phosphate</name>
        <dbReference type="ChEBI" id="CHEBI:597326"/>
    </ligand>
</feature>
<comment type="pathway">
    <text evidence="4 6">Cofactor biosynthesis; NAD(+) biosynthesis; quinolinate from L-kynurenine: step 2/3.</text>
</comment>
<evidence type="ECO:0000256" key="6">
    <source>
        <dbReference type="PIRNR" id="PIRNR038800"/>
    </source>
</evidence>
<dbReference type="GO" id="GO:0019441">
    <property type="term" value="P:L-tryptophan catabolic process to kynurenine"/>
    <property type="evidence" value="ECO:0007669"/>
    <property type="project" value="TreeGrafter"/>
</dbReference>
<comment type="subunit">
    <text evidence="4 6">Homodimer.</text>
</comment>
<dbReference type="GO" id="GO:0030429">
    <property type="term" value="F:kynureninase activity"/>
    <property type="evidence" value="ECO:0007669"/>
    <property type="project" value="UniProtKB-UniRule"/>
</dbReference>
<comment type="cofactor">
    <cofactor evidence="4 6">
        <name>pyridoxal 5'-phosphate</name>
        <dbReference type="ChEBI" id="CHEBI:597326"/>
    </cofactor>
</comment>
<evidence type="ECO:0000256" key="3">
    <source>
        <dbReference type="ARBA" id="ARBA00022898"/>
    </source>
</evidence>
<dbReference type="UniPathway" id="UPA00253">
    <property type="reaction ID" value="UER00329"/>
</dbReference>
<evidence type="ECO:0000313" key="8">
    <source>
        <dbReference type="Proteomes" id="UP000198615"/>
    </source>
</evidence>
<dbReference type="RefSeq" id="WP_093154216.1">
    <property type="nucleotide sequence ID" value="NZ_FNBW01000019.1"/>
</dbReference>
<dbReference type="SUPFAM" id="SSF53383">
    <property type="entry name" value="PLP-dependent transferases"/>
    <property type="match status" value="1"/>
</dbReference>
<dbReference type="GO" id="GO:0019805">
    <property type="term" value="P:quinolinate biosynthetic process"/>
    <property type="evidence" value="ECO:0007669"/>
    <property type="project" value="UniProtKB-UniRule"/>
</dbReference>
<proteinExistence type="inferred from homology"/>
<dbReference type="PIRSF" id="PIRSF038800">
    <property type="entry name" value="KYNU"/>
    <property type="match status" value="1"/>
</dbReference>
<dbReference type="PANTHER" id="PTHR14084">
    <property type="entry name" value="KYNURENINASE"/>
    <property type="match status" value="1"/>
</dbReference>
<feature type="modified residue" description="N6-(pyridoxal phosphate)lysine" evidence="4">
    <location>
        <position position="224"/>
    </location>
</feature>
<dbReference type="PANTHER" id="PTHR14084:SF0">
    <property type="entry name" value="KYNURENINASE"/>
    <property type="match status" value="1"/>
</dbReference>
<dbReference type="Pfam" id="PF22580">
    <property type="entry name" value="KYNU_C"/>
    <property type="match status" value="1"/>
</dbReference>
<dbReference type="AlphaFoldDB" id="A0A8G2BM75"/>
<evidence type="ECO:0000256" key="5">
    <source>
        <dbReference type="NCBIfam" id="TIGR01814"/>
    </source>
</evidence>
<dbReference type="HAMAP" id="MF_01970">
    <property type="entry name" value="Kynureninase"/>
    <property type="match status" value="1"/>
</dbReference>
<feature type="binding site" evidence="4">
    <location>
        <position position="198"/>
    </location>
    <ligand>
        <name>pyridoxal 5'-phosphate</name>
        <dbReference type="ChEBI" id="CHEBI:597326"/>
    </ligand>
</feature>
<keyword evidence="8" id="KW-1185">Reference proteome</keyword>
<feature type="binding site" evidence="4">
    <location>
        <position position="100"/>
    </location>
    <ligand>
        <name>pyridoxal 5'-phosphate</name>
        <dbReference type="ChEBI" id="CHEBI:597326"/>
    </ligand>
</feature>
<dbReference type="GO" id="GO:0097053">
    <property type="term" value="P:L-kynurenine catabolic process"/>
    <property type="evidence" value="ECO:0007669"/>
    <property type="project" value="UniProtKB-UniRule"/>
</dbReference>
<feature type="binding site" evidence="4">
    <location>
        <position position="223"/>
    </location>
    <ligand>
        <name>pyridoxal 5'-phosphate</name>
        <dbReference type="ChEBI" id="CHEBI:597326"/>
    </ligand>
</feature>
<comment type="function">
    <text evidence="4 6">Catalyzes the cleavage of L-kynurenine (L-Kyn) and L-3-hydroxykynurenine (L-3OHKyn) into anthranilic acid (AA) and 3-hydroxyanthranilic acid (3-OHAA), respectively.</text>
</comment>
<comment type="pathway">
    <text evidence="4 6">Amino-acid degradation; L-kynurenine degradation; L-alanine and anthranilate from L-kynurenine: step 1/1.</text>
</comment>
<dbReference type="UniPathway" id="UPA00334">
    <property type="reaction ID" value="UER00455"/>
</dbReference>
<dbReference type="EMBL" id="FNBW01000019">
    <property type="protein sequence ID" value="SDG50652.1"/>
    <property type="molecule type" value="Genomic_DNA"/>
</dbReference>
<dbReference type="EC" id="3.7.1.3" evidence="4 5"/>
<gene>
    <name evidence="4" type="primary">kynU</name>
    <name evidence="7" type="ORF">SAMN05660686_04652</name>
</gene>
<protein>
    <recommendedName>
        <fullName evidence="4 5">Kynureninase</fullName>
        <ecNumber evidence="4 5">3.7.1.3</ecNumber>
    </recommendedName>
    <alternativeName>
        <fullName evidence="4">L-kynurenine hydrolase</fullName>
    </alternativeName>
</protein>
<dbReference type="InterPro" id="IPR015424">
    <property type="entry name" value="PyrdxlP-dep_Trfase"/>
</dbReference>
<dbReference type="GO" id="GO:0005737">
    <property type="term" value="C:cytoplasm"/>
    <property type="evidence" value="ECO:0007669"/>
    <property type="project" value="UniProtKB-UniRule"/>
</dbReference>
<evidence type="ECO:0000313" key="7">
    <source>
        <dbReference type="EMBL" id="SDG50652.1"/>
    </source>
</evidence>
<dbReference type="InterPro" id="IPR015422">
    <property type="entry name" value="PyrdxlP-dep_Trfase_small"/>
</dbReference>
<keyword evidence="3 4" id="KW-0663">Pyridoxal phosphate</keyword>
<feature type="binding site" evidence="4">
    <location>
        <position position="99"/>
    </location>
    <ligand>
        <name>pyridoxal 5'-phosphate</name>
        <dbReference type="ChEBI" id="CHEBI:597326"/>
    </ligand>
</feature>
<comment type="caution">
    <text evidence="4">Lacks conserved residue(s) required for the propagation of feature annotation.</text>
</comment>
<comment type="catalytic activity">
    <reaction evidence="6">
        <text>3-hydroxy-L-kynurenine + H2O = 3-hydroxyanthranilate + L-alanine + H(+)</text>
        <dbReference type="Rhea" id="RHEA:25143"/>
        <dbReference type="ChEBI" id="CHEBI:15377"/>
        <dbReference type="ChEBI" id="CHEBI:15378"/>
        <dbReference type="ChEBI" id="CHEBI:36559"/>
        <dbReference type="ChEBI" id="CHEBI:57972"/>
        <dbReference type="ChEBI" id="CHEBI:58125"/>
        <dbReference type="EC" id="3.7.1.3"/>
    </reaction>
</comment>
<name>A0A8G2BM75_9PROT</name>
<dbReference type="GO" id="GO:0043420">
    <property type="term" value="P:anthranilate metabolic process"/>
    <property type="evidence" value="ECO:0007669"/>
    <property type="project" value="TreeGrafter"/>
</dbReference>
<dbReference type="NCBIfam" id="TIGR01814">
    <property type="entry name" value="kynureninase"/>
    <property type="match status" value="1"/>
</dbReference>
<keyword evidence="2 4" id="KW-0378">Hydrolase</keyword>